<reference evidence="4 5" key="1">
    <citation type="submission" date="2021-02" db="EMBL/GenBank/DDBJ databases">
        <title>Plant Genome Project.</title>
        <authorList>
            <person name="Zhang R.-G."/>
        </authorList>
    </citation>
    <scope>NUCLEOTIDE SEQUENCE [LARGE SCALE GENOMIC DNA]</scope>
    <source>
        <tissue evidence="4">Leaves</tissue>
    </source>
</reference>
<feature type="region of interest" description="Disordered" evidence="3">
    <location>
        <begin position="146"/>
        <end position="166"/>
    </location>
</feature>
<sequence>MITTPYQKKKYQKKSQSPPDTFKATARYDTRQSPLPRGRFPLDEPHRVKVSLKLTTEGAHVSGEFGDYKPLHSSVDAKLQAICQTLANNNNNSKKQRGKACNDDDDDVAETKPLVAYQAPSLKLDHHLKSEVSECPRFDDYKVDNLSSSSSSSPYLSDAGSSSPESDISFLDFSDSKWDNELENFGLEKFPSVEIDWEAIGKLSES</sequence>
<evidence type="ECO:0000256" key="3">
    <source>
        <dbReference type="SAM" id="MobiDB-lite"/>
    </source>
</evidence>
<dbReference type="PANTHER" id="PTHR31657:SF78">
    <property type="entry name" value="ETHYLENE-RESPONSIVE TRANSCRIPTION FACTOR ERF060"/>
    <property type="match status" value="1"/>
</dbReference>
<evidence type="ECO:0000313" key="4">
    <source>
        <dbReference type="EMBL" id="KAH7565704.1"/>
    </source>
</evidence>
<feature type="compositionally biased region" description="Low complexity" evidence="3">
    <location>
        <begin position="147"/>
        <end position="163"/>
    </location>
</feature>
<protein>
    <submittedName>
        <fullName evidence="4">Uncharacterized protein</fullName>
    </submittedName>
</protein>
<dbReference type="PANTHER" id="PTHR31657">
    <property type="entry name" value="ETHYLENE-RESPONSIVE TRANSCRIPTION FACTOR ERF061"/>
    <property type="match status" value="1"/>
</dbReference>
<evidence type="ECO:0000256" key="1">
    <source>
        <dbReference type="ARBA" id="ARBA00023159"/>
    </source>
</evidence>
<organism evidence="4 5">
    <name type="scientific">Xanthoceras sorbifolium</name>
    <dbReference type="NCBI Taxonomy" id="99658"/>
    <lineage>
        <taxon>Eukaryota</taxon>
        <taxon>Viridiplantae</taxon>
        <taxon>Streptophyta</taxon>
        <taxon>Embryophyta</taxon>
        <taxon>Tracheophyta</taxon>
        <taxon>Spermatophyta</taxon>
        <taxon>Magnoliopsida</taxon>
        <taxon>eudicotyledons</taxon>
        <taxon>Gunneridae</taxon>
        <taxon>Pentapetalae</taxon>
        <taxon>rosids</taxon>
        <taxon>malvids</taxon>
        <taxon>Sapindales</taxon>
        <taxon>Sapindaceae</taxon>
        <taxon>Xanthoceroideae</taxon>
        <taxon>Xanthoceras</taxon>
    </lineage>
</organism>
<keyword evidence="1" id="KW-0010">Activator</keyword>
<accession>A0ABQ8HMX9</accession>
<dbReference type="Proteomes" id="UP000827721">
    <property type="component" value="Unassembled WGS sequence"/>
</dbReference>
<evidence type="ECO:0000256" key="2">
    <source>
        <dbReference type="ARBA" id="ARBA00024343"/>
    </source>
</evidence>
<gene>
    <name evidence="4" type="ORF">JRO89_XS08G0002900</name>
</gene>
<evidence type="ECO:0000313" key="5">
    <source>
        <dbReference type="Proteomes" id="UP000827721"/>
    </source>
</evidence>
<feature type="region of interest" description="Disordered" evidence="3">
    <location>
        <begin position="1"/>
        <end position="43"/>
    </location>
</feature>
<proteinExistence type="inferred from homology"/>
<comment type="similarity">
    <text evidence="2">Belongs to the AP2/ERF transcription factor family. ERF subfamily.</text>
</comment>
<dbReference type="InterPro" id="IPR051758">
    <property type="entry name" value="ERF/AP2-like"/>
</dbReference>
<name>A0ABQ8HMX9_9ROSI</name>
<comment type="caution">
    <text evidence="4">The sequence shown here is derived from an EMBL/GenBank/DDBJ whole genome shotgun (WGS) entry which is preliminary data.</text>
</comment>
<dbReference type="EMBL" id="JAFEMO010000008">
    <property type="protein sequence ID" value="KAH7565704.1"/>
    <property type="molecule type" value="Genomic_DNA"/>
</dbReference>
<keyword evidence="5" id="KW-1185">Reference proteome</keyword>